<feature type="non-terminal residue" evidence="2">
    <location>
        <position position="111"/>
    </location>
</feature>
<dbReference type="EMBL" id="CAUYUJ010020028">
    <property type="protein sequence ID" value="CAK0895374.1"/>
    <property type="molecule type" value="Genomic_DNA"/>
</dbReference>
<protein>
    <submittedName>
        <fullName evidence="2">Uncharacterized protein</fullName>
    </submittedName>
</protein>
<reference evidence="2" key="1">
    <citation type="submission" date="2023-10" db="EMBL/GenBank/DDBJ databases">
        <authorList>
            <person name="Chen Y."/>
            <person name="Shah S."/>
            <person name="Dougan E. K."/>
            <person name="Thang M."/>
            <person name="Chan C."/>
        </authorList>
    </citation>
    <scope>NUCLEOTIDE SEQUENCE [LARGE SCALE GENOMIC DNA]</scope>
</reference>
<gene>
    <name evidence="2" type="ORF">PCOR1329_LOCUS74139</name>
</gene>
<evidence type="ECO:0000313" key="2">
    <source>
        <dbReference type="EMBL" id="CAK0895374.1"/>
    </source>
</evidence>
<organism evidence="2 3">
    <name type="scientific">Prorocentrum cordatum</name>
    <dbReference type="NCBI Taxonomy" id="2364126"/>
    <lineage>
        <taxon>Eukaryota</taxon>
        <taxon>Sar</taxon>
        <taxon>Alveolata</taxon>
        <taxon>Dinophyceae</taxon>
        <taxon>Prorocentrales</taxon>
        <taxon>Prorocentraceae</taxon>
        <taxon>Prorocentrum</taxon>
    </lineage>
</organism>
<keyword evidence="3" id="KW-1185">Reference proteome</keyword>
<accession>A0ABN9X7N0</accession>
<comment type="caution">
    <text evidence="2">The sequence shown here is derived from an EMBL/GenBank/DDBJ whole genome shotgun (WGS) entry which is preliminary data.</text>
</comment>
<evidence type="ECO:0000256" key="1">
    <source>
        <dbReference type="SAM" id="MobiDB-lite"/>
    </source>
</evidence>
<proteinExistence type="predicted"/>
<sequence length="111" mass="11372">MRSILYSGLIMKSPAILGFPHLPPCVPLVPLVPRLVAGLVEPAPGLEERGLVHRLDVLGRTARLVGPTAQRCGGSPSESGQQDVGPSTGGAAGGRHHDPACRATGCLRPAA</sequence>
<feature type="compositionally biased region" description="Polar residues" evidence="1">
    <location>
        <begin position="76"/>
        <end position="85"/>
    </location>
</feature>
<evidence type="ECO:0000313" key="3">
    <source>
        <dbReference type="Proteomes" id="UP001189429"/>
    </source>
</evidence>
<name>A0ABN9X7N0_9DINO</name>
<dbReference type="Proteomes" id="UP001189429">
    <property type="component" value="Unassembled WGS sequence"/>
</dbReference>
<feature type="region of interest" description="Disordered" evidence="1">
    <location>
        <begin position="67"/>
        <end position="101"/>
    </location>
</feature>